<dbReference type="PANTHER" id="PTHR36505:SF1">
    <property type="entry name" value="BLR1072 PROTEIN"/>
    <property type="match status" value="1"/>
</dbReference>
<dbReference type="InterPro" id="IPR027275">
    <property type="entry name" value="PRC-brl_dom"/>
</dbReference>
<feature type="chain" id="PRO_5010700922" evidence="2">
    <location>
        <begin position="23"/>
        <end position="352"/>
    </location>
</feature>
<feature type="region of interest" description="Disordered" evidence="1">
    <location>
        <begin position="333"/>
        <end position="352"/>
    </location>
</feature>
<feature type="signal peptide" evidence="2">
    <location>
        <begin position="1"/>
        <end position="22"/>
    </location>
</feature>
<dbReference type="AlphaFoldDB" id="A0A1U9YVP7"/>
<dbReference type="STRING" id="1122214.Mame_00086"/>
<keyword evidence="5" id="KW-1185">Reference proteome</keyword>
<keyword evidence="2" id="KW-0732">Signal</keyword>
<evidence type="ECO:0000313" key="4">
    <source>
        <dbReference type="EMBL" id="AQZ49470.1"/>
    </source>
</evidence>
<proteinExistence type="predicted"/>
<dbReference type="PANTHER" id="PTHR36505">
    <property type="entry name" value="BLR1072 PROTEIN"/>
    <property type="match status" value="1"/>
</dbReference>
<evidence type="ECO:0000256" key="2">
    <source>
        <dbReference type="SAM" id="SignalP"/>
    </source>
</evidence>
<dbReference type="KEGG" id="mmed:Mame_00086"/>
<dbReference type="Gene3D" id="2.30.30.240">
    <property type="entry name" value="PRC-barrel domain"/>
    <property type="match status" value="2"/>
</dbReference>
<feature type="region of interest" description="Disordered" evidence="1">
    <location>
        <begin position="25"/>
        <end position="48"/>
    </location>
</feature>
<evidence type="ECO:0000259" key="3">
    <source>
        <dbReference type="Pfam" id="PF05239"/>
    </source>
</evidence>
<evidence type="ECO:0000313" key="5">
    <source>
        <dbReference type="Proteomes" id="UP000191135"/>
    </source>
</evidence>
<feature type="domain" description="PRC-barrel" evidence="3">
    <location>
        <begin position="68"/>
        <end position="129"/>
    </location>
</feature>
<dbReference type="EMBL" id="CP020330">
    <property type="protein sequence ID" value="AQZ49470.1"/>
    <property type="molecule type" value="Genomic_DNA"/>
</dbReference>
<gene>
    <name evidence="4" type="ORF">Mame_00086</name>
</gene>
<organism evidence="4 5">
    <name type="scientific">Martelella mediterranea DSM 17316</name>
    <dbReference type="NCBI Taxonomy" id="1122214"/>
    <lineage>
        <taxon>Bacteria</taxon>
        <taxon>Pseudomonadati</taxon>
        <taxon>Pseudomonadota</taxon>
        <taxon>Alphaproteobacteria</taxon>
        <taxon>Hyphomicrobiales</taxon>
        <taxon>Aurantimonadaceae</taxon>
        <taxon>Martelella</taxon>
    </lineage>
</organism>
<dbReference type="InterPro" id="IPR011033">
    <property type="entry name" value="PRC_barrel-like_sf"/>
</dbReference>
<accession>A0A1U9YVP7</accession>
<dbReference type="eggNOG" id="COG3861">
    <property type="taxonomic scope" value="Bacteria"/>
</dbReference>
<name>A0A1U9YVP7_9HYPH</name>
<dbReference type="RefSeq" id="WP_018063483.1">
    <property type="nucleotide sequence ID" value="NZ_AQWH01000003.1"/>
</dbReference>
<sequence length="352" mass="36220" precursor="true">MLRKILSTTALAAVVSTGAAFAQDANTTEPMNQPEASSGMENGAAPIFPDRQAAGEDAKSFYGATGEQVLASSLLGWPVYGMSAETQEREQVGDIADIVMNTDGSANAAVIGVGGFLGIGEKQVAISFDRLSWEPGDNGAWLSIDATREELESAPEFESDNENLMEVGSAPAPEGTMADGSTDLANTAGTALDEAGNATGEAMNDVATGMGTAADATGNAMNDVATNVDNAGDAMQNGENPMLEGMSEVDTASISYDELEGAPVLGADGDNVGEISDIVVFGDNNENVFVVDVGGFLGIGEKPVAIAADSATVMSDGDTYVVQTEYDRATLENQPEYTEQSLNDNPDAVLLN</sequence>
<evidence type="ECO:0000256" key="1">
    <source>
        <dbReference type="SAM" id="MobiDB-lite"/>
    </source>
</evidence>
<dbReference type="Pfam" id="PF05239">
    <property type="entry name" value="PRC"/>
    <property type="match status" value="2"/>
</dbReference>
<dbReference type="OrthoDB" id="7876889at2"/>
<dbReference type="Proteomes" id="UP000191135">
    <property type="component" value="Chromosome"/>
</dbReference>
<dbReference type="SUPFAM" id="SSF50346">
    <property type="entry name" value="PRC-barrel domain"/>
    <property type="match status" value="2"/>
</dbReference>
<feature type="compositionally biased region" description="Polar residues" evidence="1">
    <location>
        <begin position="333"/>
        <end position="344"/>
    </location>
</feature>
<reference evidence="4 5" key="1">
    <citation type="submission" date="2017-03" db="EMBL/GenBank/DDBJ databases">
        <title>Foreign affairs: Plasmid Transfer between Roseobacters and Rhizobia.</title>
        <authorList>
            <person name="Bartling P."/>
            <person name="Bunk B."/>
            <person name="Overmann J."/>
            <person name="Brinkmann H."/>
            <person name="Petersen J."/>
        </authorList>
    </citation>
    <scope>NUCLEOTIDE SEQUENCE [LARGE SCALE GENOMIC DNA]</scope>
    <source>
        <strain evidence="4 5">MACL11</strain>
    </source>
</reference>
<feature type="domain" description="PRC-barrel" evidence="3">
    <location>
        <begin position="254"/>
        <end position="324"/>
    </location>
</feature>
<feature type="compositionally biased region" description="Polar residues" evidence="1">
    <location>
        <begin position="25"/>
        <end position="40"/>
    </location>
</feature>
<protein>
    <submittedName>
        <fullName evidence="4">PRC-barrel domain protein</fullName>
    </submittedName>
</protein>